<keyword evidence="5" id="KW-0418">Kinase</keyword>
<dbReference type="OrthoDB" id="303614at2759"/>
<feature type="modified residue" description="4-aspartylphosphate" evidence="6">
    <location>
        <position position="1025"/>
    </location>
</feature>
<dbReference type="InterPro" id="IPR004358">
    <property type="entry name" value="Sig_transdc_His_kin-like_C"/>
</dbReference>
<evidence type="ECO:0000256" key="5">
    <source>
        <dbReference type="ARBA" id="ARBA00022777"/>
    </source>
</evidence>
<feature type="region of interest" description="Disordered" evidence="7">
    <location>
        <begin position="309"/>
        <end position="406"/>
    </location>
</feature>
<feature type="region of interest" description="Disordered" evidence="7">
    <location>
        <begin position="618"/>
        <end position="637"/>
    </location>
</feature>
<dbReference type="PANTHER" id="PTHR43047:SF72">
    <property type="entry name" value="OSMOSENSING HISTIDINE PROTEIN KINASE SLN1"/>
    <property type="match status" value="1"/>
</dbReference>
<dbReference type="SMART" id="SM00388">
    <property type="entry name" value="HisKA"/>
    <property type="match status" value="1"/>
</dbReference>
<feature type="region of interest" description="Disordered" evidence="7">
    <location>
        <begin position="1"/>
        <end position="31"/>
    </location>
</feature>
<evidence type="ECO:0000256" key="1">
    <source>
        <dbReference type="ARBA" id="ARBA00000085"/>
    </source>
</evidence>
<feature type="domain" description="Response regulatory" evidence="9">
    <location>
        <begin position="974"/>
        <end position="1095"/>
    </location>
</feature>
<dbReference type="Pfam" id="PF00512">
    <property type="entry name" value="HisKA"/>
    <property type="match status" value="1"/>
</dbReference>
<dbReference type="GO" id="GO:0009927">
    <property type="term" value="F:histidine phosphotransfer kinase activity"/>
    <property type="evidence" value="ECO:0007669"/>
    <property type="project" value="TreeGrafter"/>
</dbReference>
<proteinExistence type="predicted"/>
<evidence type="ECO:0000256" key="6">
    <source>
        <dbReference type="PROSITE-ProRule" id="PRU00169"/>
    </source>
</evidence>
<dbReference type="SMART" id="SM00387">
    <property type="entry name" value="HATPase_c"/>
    <property type="match status" value="1"/>
</dbReference>
<feature type="region of interest" description="Disordered" evidence="7">
    <location>
        <begin position="923"/>
        <end position="972"/>
    </location>
</feature>
<dbReference type="InterPro" id="IPR003661">
    <property type="entry name" value="HisK_dim/P_dom"/>
</dbReference>
<dbReference type="InterPro" id="IPR005467">
    <property type="entry name" value="His_kinase_dom"/>
</dbReference>
<evidence type="ECO:0000313" key="10">
    <source>
        <dbReference type="EMBL" id="TKA23554.1"/>
    </source>
</evidence>
<feature type="compositionally biased region" description="Basic and acidic residues" evidence="7">
    <location>
        <begin position="309"/>
        <end position="322"/>
    </location>
</feature>
<dbReference type="EMBL" id="NAJL01000054">
    <property type="protein sequence ID" value="TKA23554.1"/>
    <property type="molecule type" value="Genomic_DNA"/>
</dbReference>
<feature type="compositionally biased region" description="Basic and acidic residues" evidence="7">
    <location>
        <begin position="8"/>
        <end position="18"/>
    </location>
</feature>
<dbReference type="AlphaFoldDB" id="A0A4U0TNI7"/>
<dbReference type="Gene3D" id="1.10.287.130">
    <property type="match status" value="1"/>
</dbReference>
<evidence type="ECO:0000256" key="3">
    <source>
        <dbReference type="ARBA" id="ARBA00022553"/>
    </source>
</evidence>
<dbReference type="PROSITE" id="PS50109">
    <property type="entry name" value="HIS_KIN"/>
    <property type="match status" value="1"/>
</dbReference>
<dbReference type="PRINTS" id="PR00344">
    <property type="entry name" value="BCTRLSENSOR"/>
</dbReference>
<protein>
    <recommendedName>
        <fullName evidence="2">histidine kinase</fullName>
        <ecNumber evidence="2">2.7.13.3</ecNumber>
    </recommendedName>
</protein>
<dbReference type="InterPro" id="IPR001789">
    <property type="entry name" value="Sig_transdc_resp-reg_receiver"/>
</dbReference>
<dbReference type="InterPro" id="IPR036890">
    <property type="entry name" value="HATPase_C_sf"/>
</dbReference>
<dbReference type="GO" id="GO:0005886">
    <property type="term" value="C:plasma membrane"/>
    <property type="evidence" value="ECO:0007669"/>
    <property type="project" value="TreeGrafter"/>
</dbReference>
<comment type="catalytic activity">
    <reaction evidence="1">
        <text>ATP + protein L-histidine = ADP + protein N-phospho-L-histidine.</text>
        <dbReference type="EC" id="2.7.13.3"/>
    </reaction>
</comment>
<dbReference type="InterPro" id="IPR003594">
    <property type="entry name" value="HATPase_dom"/>
</dbReference>
<dbReference type="PANTHER" id="PTHR43047">
    <property type="entry name" value="TWO-COMPONENT HISTIDINE PROTEIN KINASE"/>
    <property type="match status" value="1"/>
</dbReference>
<dbReference type="InterPro" id="IPR011006">
    <property type="entry name" value="CheY-like_superfamily"/>
</dbReference>
<name>A0A4U0TNI7_9PEZI</name>
<comment type="caution">
    <text evidence="10">The sequence shown here is derived from an EMBL/GenBank/DDBJ whole genome shotgun (WGS) entry which is preliminary data.</text>
</comment>
<evidence type="ECO:0000259" key="8">
    <source>
        <dbReference type="PROSITE" id="PS50109"/>
    </source>
</evidence>
<dbReference type="InterPro" id="IPR036097">
    <property type="entry name" value="HisK_dim/P_sf"/>
</dbReference>
<dbReference type="SUPFAM" id="SSF52172">
    <property type="entry name" value="CheY-like"/>
    <property type="match status" value="1"/>
</dbReference>
<dbReference type="Pfam" id="PF00072">
    <property type="entry name" value="Response_reg"/>
    <property type="match status" value="1"/>
</dbReference>
<evidence type="ECO:0000256" key="4">
    <source>
        <dbReference type="ARBA" id="ARBA00022679"/>
    </source>
</evidence>
<dbReference type="CDD" id="cd00082">
    <property type="entry name" value="HisKA"/>
    <property type="match status" value="1"/>
</dbReference>
<evidence type="ECO:0000256" key="2">
    <source>
        <dbReference type="ARBA" id="ARBA00012438"/>
    </source>
</evidence>
<dbReference type="CDD" id="cd17546">
    <property type="entry name" value="REC_hyHK_CKI1_RcsC-like"/>
    <property type="match status" value="1"/>
</dbReference>
<dbReference type="SUPFAM" id="SSF47384">
    <property type="entry name" value="Homodimeric domain of signal transducing histidine kinase"/>
    <property type="match status" value="1"/>
</dbReference>
<dbReference type="PROSITE" id="PS50110">
    <property type="entry name" value="RESPONSE_REGULATORY"/>
    <property type="match status" value="1"/>
</dbReference>
<dbReference type="Gene3D" id="3.40.50.2300">
    <property type="match status" value="1"/>
</dbReference>
<dbReference type="Gene3D" id="3.30.565.10">
    <property type="entry name" value="Histidine kinase-like ATPase, C-terminal domain"/>
    <property type="match status" value="1"/>
</dbReference>
<dbReference type="Pfam" id="PF02518">
    <property type="entry name" value="HATPase_c"/>
    <property type="match status" value="1"/>
</dbReference>
<dbReference type="SUPFAM" id="SSF55874">
    <property type="entry name" value="ATPase domain of HSP90 chaperone/DNA topoisomerase II/histidine kinase"/>
    <property type="match status" value="1"/>
</dbReference>
<dbReference type="SMART" id="SM00448">
    <property type="entry name" value="REC"/>
    <property type="match status" value="1"/>
</dbReference>
<dbReference type="SUPFAM" id="SSF55781">
    <property type="entry name" value="GAF domain-like"/>
    <property type="match status" value="1"/>
</dbReference>
<dbReference type="EC" id="2.7.13.3" evidence="2"/>
<evidence type="ECO:0000259" key="9">
    <source>
        <dbReference type="PROSITE" id="PS50110"/>
    </source>
</evidence>
<organism evidence="10 11">
    <name type="scientific">Salinomyces thailandicus</name>
    <dbReference type="NCBI Taxonomy" id="706561"/>
    <lineage>
        <taxon>Eukaryota</taxon>
        <taxon>Fungi</taxon>
        <taxon>Dikarya</taxon>
        <taxon>Ascomycota</taxon>
        <taxon>Pezizomycotina</taxon>
        <taxon>Dothideomycetes</taxon>
        <taxon>Dothideomycetidae</taxon>
        <taxon>Mycosphaerellales</taxon>
        <taxon>Teratosphaeriaceae</taxon>
        <taxon>Salinomyces</taxon>
    </lineage>
</organism>
<keyword evidence="3 6" id="KW-0597">Phosphoprotein</keyword>
<feature type="compositionally biased region" description="Low complexity" evidence="7">
    <location>
        <begin position="373"/>
        <end position="386"/>
    </location>
</feature>
<sequence length="1096" mass="120582">MATSSSEEETRPGLHRDESSEDAPPYFMRPRTEAARERDVFRYLHPWAEANQPAFMTRPAFPDHRETPEPEACPDITLAALAQLGALRMGARRAIVSLISCTVEYVLAEATRSMSLQYDVVEDPKDAPWLGTCSFDRAEGVNGHALDCWRKARHLRQLPDDDGFYYTDELTQHSLIIGDMRCRADLQQRSFVQRAPWLRFYCSVPLRDRDGSVIGSYAILDDKPRYGLSANELTYLEDMADTTTDHLEATIIRAQRQRSERLIRGLTLFNGGKDSLRQWWLTQDDRRLIRAGRYRRKDVDRDDQNTRLAREFGVQEHRERSMAARQRARRRPGRNRDTSSSTSDNTPATAKEPEPESETGAEAPSVNDDTGQSGSSGPPSESGGPLEAEELPRNREGSRDKSADLSANATHAYARATNLIREALHAEGVYFVDASSATANVRLADANSGPSLGRSESTGSESATNKDITYLAAFSHSLLAELGRMETMASDKAKSTFISSMSHELRSPLHGVLAGAEFLLEGDPTAWQEQMISTISMAGRTLLDTVENILDYSKITNFSKSQRRDRAKADASRHEASIAGNQSEMGVTMCMDLARLTEEVVETVTSACRFKSRAQSRAQFQSPSASKDDGHDQHSLLETNHTDAVSITLDIGWRKSWIIDIAPGSWTRILTNLVSNALKYTPKGNVSVKLCSGNTTKSSQGQERCDVTLIVQDTGIGMSPTFLSQGLYTPFKQVDSHSSGTGLGLSIVKQIVHDIGAHMNVASELGKGTRVSIVMSAHFSEPKQAPEGASIDAKLLSDPRIKDLRRFHLYRPEDHTLAVSLNRSTAILESVHSLASQWLSCEITSGSQLHMGDSASILAFTEDDLAWLISNDSAKLTQFLAQGGTAVILAASLRSISTTLSFDDASSTPLFISQASIIAARDPAKSPRQPVVTSRKELDAARPDSSLPNHPVSSERPATVSGPALGESTDRPEKVLLVEDNDVNMKLLVALMKKLKLSYECATNGREALDVYSNAPANFFLIMMDISMPVMDGVSSTLHIRETEKRRKLARCTIVAITGVTSSEERHTAMRSGVDRVFAKPIRMADLSALVKELKT</sequence>
<evidence type="ECO:0000256" key="7">
    <source>
        <dbReference type="SAM" id="MobiDB-lite"/>
    </source>
</evidence>
<feature type="compositionally biased region" description="Basic and acidic residues" evidence="7">
    <location>
        <begin position="626"/>
        <end position="635"/>
    </location>
</feature>
<feature type="compositionally biased region" description="Basic and acidic residues" evidence="7">
    <location>
        <begin position="390"/>
        <end position="403"/>
    </location>
</feature>
<keyword evidence="4" id="KW-0808">Transferase</keyword>
<reference evidence="10 11" key="1">
    <citation type="submission" date="2017-03" db="EMBL/GenBank/DDBJ databases">
        <title>Genomes of endolithic fungi from Antarctica.</title>
        <authorList>
            <person name="Coleine C."/>
            <person name="Masonjones S."/>
            <person name="Stajich J.E."/>
        </authorList>
    </citation>
    <scope>NUCLEOTIDE SEQUENCE [LARGE SCALE GENOMIC DNA]</scope>
    <source>
        <strain evidence="10 11">CCFEE 6315</strain>
    </source>
</reference>
<accession>A0A4U0TNI7</accession>
<keyword evidence="11" id="KW-1185">Reference proteome</keyword>
<gene>
    <name evidence="10" type="ORF">B0A50_07132</name>
</gene>
<dbReference type="GO" id="GO:0000155">
    <property type="term" value="F:phosphorelay sensor kinase activity"/>
    <property type="evidence" value="ECO:0007669"/>
    <property type="project" value="InterPro"/>
</dbReference>
<dbReference type="Proteomes" id="UP000308549">
    <property type="component" value="Unassembled WGS sequence"/>
</dbReference>
<evidence type="ECO:0000313" key="11">
    <source>
        <dbReference type="Proteomes" id="UP000308549"/>
    </source>
</evidence>
<feature type="domain" description="Histidine kinase" evidence="8">
    <location>
        <begin position="500"/>
        <end position="779"/>
    </location>
</feature>